<dbReference type="Pfam" id="PF00067">
    <property type="entry name" value="p450"/>
    <property type="match status" value="1"/>
</dbReference>
<dbReference type="GO" id="GO:0004497">
    <property type="term" value="F:monooxygenase activity"/>
    <property type="evidence" value="ECO:0007669"/>
    <property type="project" value="UniProtKB-KW"/>
</dbReference>
<dbReference type="InterPro" id="IPR017972">
    <property type="entry name" value="Cyt_P450_CS"/>
</dbReference>
<dbReference type="GO" id="GO:0005506">
    <property type="term" value="F:iron ion binding"/>
    <property type="evidence" value="ECO:0007669"/>
    <property type="project" value="InterPro"/>
</dbReference>
<keyword evidence="7 14" id="KW-0479">Metal-binding</keyword>
<keyword evidence="6 14" id="KW-0349">Heme</keyword>
<evidence type="ECO:0000256" key="1">
    <source>
        <dbReference type="ARBA" id="ARBA00001971"/>
    </source>
</evidence>
<dbReference type="InterPro" id="IPR002401">
    <property type="entry name" value="Cyt_P450_E_grp-I"/>
</dbReference>
<dbReference type="GO" id="GO:0020037">
    <property type="term" value="F:heme binding"/>
    <property type="evidence" value="ECO:0007669"/>
    <property type="project" value="InterPro"/>
</dbReference>
<evidence type="ECO:0000256" key="6">
    <source>
        <dbReference type="ARBA" id="ARBA00022617"/>
    </source>
</evidence>
<keyword evidence="12 15" id="KW-0503">Monooxygenase</keyword>
<dbReference type="EnsemblMetazoa" id="AATE021176-RA">
    <property type="protein sequence ID" value="AATE021176-PA.1"/>
    <property type="gene ID" value="AATE021176"/>
</dbReference>
<keyword evidence="13" id="KW-0472">Membrane</keyword>
<dbReference type="PANTHER" id="PTHR24291:SF189">
    <property type="entry name" value="CYTOCHROME P450 4C3-RELATED"/>
    <property type="match status" value="1"/>
</dbReference>
<comment type="function">
    <text evidence="2">May be involved in the metabolism of insect hormones and in the breakdown of synthetic insecticides.</text>
</comment>
<feature type="binding site" description="axial binding residue" evidence="14">
    <location>
        <position position="444"/>
    </location>
    <ligand>
        <name>heme</name>
        <dbReference type="ChEBI" id="CHEBI:30413"/>
    </ligand>
    <ligandPart>
        <name>Fe</name>
        <dbReference type="ChEBI" id="CHEBI:18248"/>
    </ligandPart>
</feature>
<dbReference type="SUPFAM" id="SSF48264">
    <property type="entry name" value="Cytochrome P450"/>
    <property type="match status" value="1"/>
</dbReference>
<reference evidence="16" key="1">
    <citation type="submission" date="2022-08" db="UniProtKB">
        <authorList>
            <consortium name="EnsemblMetazoa"/>
        </authorList>
    </citation>
    <scope>IDENTIFICATION</scope>
    <source>
        <strain evidence="16">EBRO</strain>
    </source>
</reference>
<evidence type="ECO:0000256" key="9">
    <source>
        <dbReference type="ARBA" id="ARBA00022848"/>
    </source>
</evidence>
<organism evidence="16">
    <name type="scientific">Anopheles atroparvus</name>
    <name type="common">European mosquito</name>
    <dbReference type="NCBI Taxonomy" id="41427"/>
    <lineage>
        <taxon>Eukaryota</taxon>
        <taxon>Metazoa</taxon>
        <taxon>Ecdysozoa</taxon>
        <taxon>Arthropoda</taxon>
        <taxon>Hexapoda</taxon>
        <taxon>Insecta</taxon>
        <taxon>Pterygota</taxon>
        <taxon>Neoptera</taxon>
        <taxon>Endopterygota</taxon>
        <taxon>Diptera</taxon>
        <taxon>Nematocera</taxon>
        <taxon>Culicoidea</taxon>
        <taxon>Culicidae</taxon>
        <taxon>Anophelinae</taxon>
        <taxon>Anopheles</taxon>
    </lineage>
</organism>
<dbReference type="Gene3D" id="1.10.630.10">
    <property type="entry name" value="Cytochrome P450"/>
    <property type="match status" value="1"/>
</dbReference>
<dbReference type="PRINTS" id="PR00463">
    <property type="entry name" value="EP450I"/>
</dbReference>
<evidence type="ECO:0000256" key="2">
    <source>
        <dbReference type="ARBA" id="ARBA00003690"/>
    </source>
</evidence>
<evidence type="ECO:0000256" key="15">
    <source>
        <dbReference type="RuleBase" id="RU000461"/>
    </source>
</evidence>
<evidence type="ECO:0000256" key="4">
    <source>
        <dbReference type="ARBA" id="ARBA00004406"/>
    </source>
</evidence>
<dbReference type="PRINTS" id="PR00385">
    <property type="entry name" value="P450"/>
</dbReference>
<keyword evidence="8" id="KW-0256">Endoplasmic reticulum</keyword>
<evidence type="ECO:0000256" key="14">
    <source>
        <dbReference type="PIRSR" id="PIRSR602401-1"/>
    </source>
</evidence>
<dbReference type="VEuPathDB" id="VectorBase:AATE021176"/>
<protein>
    <submittedName>
        <fullName evidence="16">Uncharacterized protein</fullName>
    </submittedName>
</protein>
<sequence>MEVFLVLCILVLVVALYRKHQQRFKFAEKITMHDSYVPLLGHSPLLFGKTREQMFRVLQGAFLKHDRLFQIRLGLKVFVCTSNPDIMRAVMDNPKIMNKLKEYTFMRVDQGLIAAPYSQWKHQRKTLNSSFNKHILENYIPLFDKCVGKMIEHMKQEADYSQVNVMQYISRCTLDMVCGSTFGTDILDDPEASKLIKLIDEGFDAIAQRIANVQYHPEFTYRLTNLYKKEKLGLNELYKYVWKIINAQRKLHQTDDKKEDPSEDGLEHYRKPQIFVHHLLKSKRAGEPFSDEEILQQSVTILLAGNDTTAIGLCNHLTLLAMHPEVQEKVRREIMDVFPDSGELETTPEALNQLTYLEQCILEAQRVCPSVPILGRSSNDDVEVEGVLIPRGTNFLFSMWAMHRRKEIWGPDADRFDPDRFSPERSKGRHPHAFAPFSLGMRDCIGKRYALLSMKLAMVHLLRNFRFHTHLRYEEMEFKFDITNKLSQGYQFRLEPFAIK</sequence>
<dbReference type="InterPro" id="IPR001128">
    <property type="entry name" value="Cyt_P450"/>
</dbReference>
<keyword evidence="11 14" id="KW-0408">Iron</keyword>
<dbReference type="PANTHER" id="PTHR24291">
    <property type="entry name" value="CYTOCHROME P450 FAMILY 4"/>
    <property type="match status" value="1"/>
</dbReference>
<dbReference type="PROSITE" id="PS00086">
    <property type="entry name" value="CYTOCHROME_P450"/>
    <property type="match status" value="1"/>
</dbReference>
<evidence type="ECO:0000256" key="12">
    <source>
        <dbReference type="ARBA" id="ARBA00023033"/>
    </source>
</evidence>
<comment type="subcellular location">
    <subcellularLocation>
        <location evidence="4">Endoplasmic reticulum membrane</location>
        <topology evidence="4">Peripheral membrane protein</topology>
    </subcellularLocation>
    <subcellularLocation>
        <location evidence="3">Microsome membrane</location>
        <topology evidence="3">Peripheral membrane protein</topology>
    </subcellularLocation>
</comment>
<dbReference type="AlphaFoldDB" id="A0A182JN56"/>
<dbReference type="STRING" id="41427.A0A182JN56"/>
<evidence type="ECO:0000256" key="8">
    <source>
        <dbReference type="ARBA" id="ARBA00022824"/>
    </source>
</evidence>
<evidence type="ECO:0000256" key="11">
    <source>
        <dbReference type="ARBA" id="ARBA00023004"/>
    </source>
</evidence>
<name>A0A182JN56_ANOAO</name>
<dbReference type="InterPro" id="IPR036396">
    <property type="entry name" value="Cyt_P450_sf"/>
</dbReference>
<evidence type="ECO:0000256" key="13">
    <source>
        <dbReference type="ARBA" id="ARBA00023136"/>
    </source>
</evidence>
<dbReference type="CDD" id="cd11057">
    <property type="entry name" value="CYP313-like"/>
    <property type="match status" value="1"/>
</dbReference>
<keyword evidence="10 15" id="KW-0560">Oxidoreductase</keyword>
<evidence type="ECO:0000256" key="10">
    <source>
        <dbReference type="ARBA" id="ARBA00023002"/>
    </source>
</evidence>
<evidence type="ECO:0000256" key="3">
    <source>
        <dbReference type="ARBA" id="ARBA00004174"/>
    </source>
</evidence>
<dbReference type="GO" id="GO:0016705">
    <property type="term" value="F:oxidoreductase activity, acting on paired donors, with incorporation or reduction of molecular oxygen"/>
    <property type="evidence" value="ECO:0007669"/>
    <property type="project" value="InterPro"/>
</dbReference>
<dbReference type="InterPro" id="IPR050196">
    <property type="entry name" value="Cytochrome_P450_Monoox"/>
</dbReference>
<comment type="similarity">
    <text evidence="5 15">Belongs to the cytochrome P450 family.</text>
</comment>
<evidence type="ECO:0000256" key="7">
    <source>
        <dbReference type="ARBA" id="ARBA00022723"/>
    </source>
</evidence>
<evidence type="ECO:0000313" key="16">
    <source>
        <dbReference type="EnsemblMetazoa" id="AATE021176-PA.1"/>
    </source>
</evidence>
<comment type="cofactor">
    <cofactor evidence="1 14">
        <name>heme</name>
        <dbReference type="ChEBI" id="CHEBI:30413"/>
    </cofactor>
</comment>
<evidence type="ECO:0000256" key="5">
    <source>
        <dbReference type="ARBA" id="ARBA00010617"/>
    </source>
</evidence>
<dbReference type="GO" id="GO:0005789">
    <property type="term" value="C:endoplasmic reticulum membrane"/>
    <property type="evidence" value="ECO:0007669"/>
    <property type="project" value="UniProtKB-SubCell"/>
</dbReference>
<proteinExistence type="inferred from homology"/>
<keyword evidence="9" id="KW-0492">Microsome</keyword>
<accession>A0A182JN56</accession>